<dbReference type="RefSeq" id="WP_109336472.1">
    <property type="nucleotide sequence ID" value="NZ_CP021357.1"/>
</dbReference>
<keyword evidence="1" id="KW-0472">Membrane</keyword>
<reference evidence="2 3" key="1">
    <citation type="submission" date="2017-05" db="EMBL/GenBank/DDBJ databases">
        <title>Isolation of Rhodococcus sp. S2-17 biodegrading of BP-3.</title>
        <authorList>
            <person name="Lee Y."/>
            <person name="Kim K.H."/>
            <person name="Chun B.H."/>
            <person name="Jung H.S."/>
            <person name="Jeon C.O."/>
        </authorList>
    </citation>
    <scope>NUCLEOTIDE SEQUENCE [LARGE SCALE GENOMIC DNA]</scope>
    <source>
        <strain evidence="2 3">S2-17</strain>
        <plasmid evidence="3">prb11</plasmid>
    </source>
</reference>
<name>A0A2S2C8A4_9NOCA</name>
<accession>A0A2S2C8A4</accession>
<evidence type="ECO:0000313" key="3">
    <source>
        <dbReference type="Proteomes" id="UP000245711"/>
    </source>
</evidence>
<dbReference type="KEGG" id="roz:CBI38_37190"/>
<geneLocation type="plasmid" evidence="3">
    <name>prb11</name>
</geneLocation>
<dbReference type="Proteomes" id="UP000245711">
    <property type="component" value="Plasmid pRB11"/>
</dbReference>
<organism evidence="2 3">
    <name type="scientific">Rhodococcus oxybenzonivorans</name>
    <dbReference type="NCBI Taxonomy" id="1990687"/>
    <lineage>
        <taxon>Bacteria</taxon>
        <taxon>Bacillati</taxon>
        <taxon>Actinomycetota</taxon>
        <taxon>Actinomycetes</taxon>
        <taxon>Mycobacteriales</taxon>
        <taxon>Nocardiaceae</taxon>
        <taxon>Rhodococcus</taxon>
    </lineage>
</organism>
<keyword evidence="1" id="KW-0812">Transmembrane</keyword>
<keyword evidence="3" id="KW-1185">Reference proteome</keyword>
<evidence type="ECO:0000256" key="1">
    <source>
        <dbReference type="SAM" id="Phobius"/>
    </source>
</evidence>
<evidence type="ECO:0000313" key="2">
    <source>
        <dbReference type="EMBL" id="AWK77074.1"/>
    </source>
</evidence>
<protein>
    <submittedName>
        <fullName evidence="2">Uncharacterized protein</fullName>
    </submittedName>
</protein>
<proteinExistence type="predicted"/>
<gene>
    <name evidence="2" type="ORF">CBI38_37190</name>
</gene>
<feature type="transmembrane region" description="Helical" evidence="1">
    <location>
        <begin position="59"/>
        <end position="79"/>
    </location>
</feature>
<sequence length="90" mass="9548">MRTLILIGTALGLGAGLVCTGLFAWWLSYPVRFSVGYVGDQFASEGVTGDMDSVNPMPFLSAGLIFSAVLGAVCGLIAARRGWRLIRHTT</sequence>
<dbReference type="AlphaFoldDB" id="A0A2S2C8A4"/>
<dbReference type="EMBL" id="CP021357">
    <property type="protein sequence ID" value="AWK77074.1"/>
    <property type="molecule type" value="Genomic_DNA"/>
</dbReference>
<dbReference type="OrthoDB" id="4483921at2"/>
<keyword evidence="1" id="KW-1133">Transmembrane helix</keyword>
<keyword evidence="2" id="KW-0614">Plasmid</keyword>